<feature type="non-terminal residue" evidence="1">
    <location>
        <position position="1"/>
    </location>
</feature>
<proteinExistence type="predicted"/>
<comment type="caution">
    <text evidence="1">The sequence shown here is derived from an EMBL/GenBank/DDBJ whole genome shotgun (WGS) entry which is preliminary data.</text>
</comment>
<protein>
    <submittedName>
        <fullName evidence="1">Uncharacterized protein</fullName>
    </submittedName>
</protein>
<reference evidence="1 2" key="1">
    <citation type="journal article" date="2020" name="J. Appl. Phycol.">
        <title>Morphological changes and genome evolution in Raphidiopsis raciborskii CS-506 after 23 years in culture.</title>
        <authorList>
            <person name="Willis A."/>
            <person name="Bent S.J."/>
            <person name="Jameson I.D."/>
        </authorList>
    </citation>
    <scope>NUCLEOTIDE SEQUENCE [LARGE SCALE GENOMIC DNA]</scope>
    <source>
        <strain evidence="1 2">CS-506_A</strain>
    </source>
</reference>
<dbReference type="Proteomes" id="UP000538075">
    <property type="component" value="Unassembled WGS sequence"/>
</dbReference>
<dbReference type="AlphaFoldDB" id="A0A838WPI1"/>
<dbReference type="EMBL" id="VDFG01000106">
    <property type="protein sequence ID" value="MBA4464633.1"/>
    <property type="molecule type" value="Genomic_DNA"/>
</dbReference>
<gene>
    <name evidence="1" type="ORF">FHK98_01645</name>
</gene>
<organism evidence="1 2">
    <name type="scientific">Cylindrospermopsis raciborskii CS-506_A</name>
    <dbReference type="NCBI Taxonomy" id="2585140"/>
    <lineage>
        <taxon>Bacteria</taxon>
        <taxon>Bacillati</taxon>
        <taxon>Cyanobacteriota</taxon>
        <taxon>Cyanophyceae</taxon>
        <taxon>Nostocales</taxon>
        <taxon>Aphanizomenonaceae</taxon>
        <taxon>Cylindrospermopsis</taxon>
    </lineage>
</organism>
<evidence type="ECO:0000313" key="1">
    <source>
        <dbReference type="EMBL" id="MBA4464633.1"/>
    </source>
</evidence>
<name>A0A838WPI1_9CYAN</name>
<accession>A0A838WPI1</accession>
<evidence type="ECO:0000313" key="2">
    <source>
        <dbReference type="Proteomes" id="UP000538075"/>
    </source>
</evidence>
<sequence length="52" mass="5987">HLGTFHVRFAVGKRLTVNVFRQRMNQLFQGVEDIWRAIAISDYPSIPSQGKT</sequence>